<evidence type="ECO:0000313" key="2">
    <source>
        <dbReference type="Proteomes" id="UP000244168"/>
    </source>
</evidence>
<reference evidence="1 2" key="1">
    <citation type="submission" date="2018-04" db="EMBL/GenBank/DDBJ databases">
        <title>Genomic Encyclopedia of Archaeal and Bacterial Type Strains, Phase II (KMG-II): from individual species to whole genera.</title>
        <authorList>
            <person name="Goeker M."/>
        </authorList>
    </citation>
    <scope>NUCLEOTIDE SEQUENCE [LARGE SCALE GENOMIC DNA]</scope>
    <source>
        <strain evidence="1 2">DSM 26809</strain>
    </source>
</reference>
<comment type="caution">
    <text evidence="1">The sequence shown here is derived from an EMBL/GenBank/DDBJ whole genome shotgun (WGS) entry which is preliminary data.</text>
</comment>
<gene>
    <name evidence="1" type="ORF">C8P68_105101</name>
</gene>
<dbReference type="EMBL" id="QAOQ01000005">
    <property type="protein sequence ID" value="PTQ95596.1"/>
    <property type="molecule type" value="Genomic_DNA"/>
</dbReference>
<dbReference type="AlphaFoldDB" id="A0A2T5J820"/>
<dbReference type="OrthoDB" id="9912905at2"/>
<keyword evidence="2" id="KW-1185">Reference proteome</keyword>
<organism evidence="1 2">
    <name type="scientific">Mucilaginibacter yixingensis</name>
    <dbReference type="NCBI Taxonomy" id="1295612"/>
    <lineage>
        <taxon>Bacteria</taxon>
        <taxon>Pseudomonadati</taxon>
        <taxon>Bacteroidota</taxon>
        <taxon>Sphingobacteriia</taxon>
        <taxon>Sphingobacteriales</taxon>
        <taxon>Sphingobacteriaceae</taxon>
        <taxon>Mucilaginibacter</taxon>
    </lineage>
</organism>
<proteinExistence type="predicted"/>
<protein>
    <submittedName>
        <fullName evidence="1">Uncharacterized protein</fullName>
    </submittedName>
</protein>
<name>A0A2T5J820_9SPHI</name>
<dbReference type="Proteomes" id="UP000244168">
    <property type="component" value="Unassembled WGS sequence"/>
</dbReference>
<accession>A0A2T5J820</accession>
<sequence>MDTATIITSSQEVIARFDKFIYAYPALRYQSKDQDTAFFCSTDNERVRLFYHFKLEDPEYQFKWNYPKENADCIRSFYNSQPFFMIDLSYRSEDMLFVLIRYFKDYLLQHDKEGLSTVLFSDKDFNLIKLEEYL</sequence>
<dbReference type="RefSeq" id="WP_107829104.1">
    <property type="nucleotide sequence ID" value="NZ_CP160205.1"/>
</dbReference>
<evidence type="ECO:0000313" key="1">
    <source>
        <dbReference type="EMBL" id="PTQ95596.1"/>
    </source>
</evidence>